<gene>
    <name evidence="1" type="ORF">QNI29_06865</name>
</gene>
<proteinExistence type="predicted"/>
<dbReference type="Proteomes" id="UP001236652">
    <property type="component" value="Chromosome"/>
</dbReference>
<evidence type="ECO:0000313" key="1">
    <source>
        <dbReference type="EMBL" id="WIF99373.1"/>
    </source>
</evidence>
<evidence type="ECO:0000313" key="2">
    <source>
        <dbReference type="Proteomes" id="UP001236652"/>
    </source>
</evidence>
<accession>A0ABY8V1P8</accession>
<protein>
    <submittedName>
        <fullName evidence="1">Uncharacterized protein</fullName>
    </submittedName>
</protein>
<keyword evidence="2" id="KW-1185">Reference proteome</keyword>
<dbReference type="RefSeq" id="WP_231418012.1">
    <property type="nucleotide sequence ID" value="NZ_CP126446.1"/>
</dbReference>
<reference evidence="1 2" key="1">
    <citation type="submission" date="2023-05" db="EMBL/GenBank/DDBJ databases">
        <title>Comparative genomics reveals the evidence of polycyclic aromatic hydrocarbons degradation in moderately halophilic genus Pontibacillus.</title>
        <authorList>
            <person name="Yang H."/>
            <person name="Qian Z."/>
        </authorList>
    </citation>
    <scope>NUCLEOTIDE SEQUENCE [LARGE SCALE GENOMIC DNA]</scope>
    <source>
        <strain evidence="2">HN14</strain>
    </source>
</reference>
<sequence length="138" mass="16492">MNDLYKNPYIVLSEAVQYFVDKILASFSNRIPYEKLYGAMLNFVQVPKSQLYTEDDLYGTFINHLIDNPYEKDCLPMYIDLFMCLFNVLNDNGYYIDDEWREWFYSSFKKHFYKVVSKEPKYTLEIPGSQNNALLHLC</sequence>
<dbReference type="EMBL" id="CP126446">
    <property type="protein sequence ID" value="WIF99373.1"/>
    <property type="molecule type" value="Genomic_DNA"/>
</dbReference>
<organism evidence="1 2">
    <name type="scientific">Pontibacillus chungwhensis</name>
    <dbReference type="NCBI Taxonomy" id="265426"/>
    <lineage>
        <taxon>Bacteria</taxon>
        <taxon>Bacillati</taxon>
        <taxon>Bacillota</taxon>
        <taxon>Bacilli</taxon>
        <taxon>Bacillales</taxon>
        <taxon>Bacillaceae</taxon>
        <taxon>Pontibacillus</taxon>
    </lineage>
</organism>
<name>A0ABY8V1P8_9BACI</name>